<dbReference type="GO" id="GO:0005886">
    <property type="term" value="C:plasma membrane"/>
    <property type="evidence" value="ECO:0007669"/>
    <property type="project" value="TreeGrafter"/>
</dbReference>
<dbReference type="EMBL" id="FPJW01000012">
    <property type="protein sequence ID" value="SFX74616.1"/>
    <property type="molecule type" value="Genomic_DNA"/>
</dbReference>
<feature type="transmembrane region" description="Helical" evidence="6">
    <location>
        <begin position="93"/>
        <end position="116"/>
    </location>
</feature>
<dbReference type="InterPro" id="IPR005226">
    <property type="entry name" value="UPF0014_fam"/>
</dbReference>
<dbReference type="PANTHER" id="PTHR30028:SF0">
    <property type="entry name" value="PROTEIN ALUMINUM SENSITIVE 3"/>
    <property type="match status" value="1"/>
</dbReference>
<evidence type="ECO:0000256" key="2">
    <source>
        <dbReference type="ARBA" id="ARBA00005268"/>
    </source>
</evidence>
<proteinExistence type="inferred from homology"/>
<dbReference type="STRING" id="1122209.SAMN02745752_02728"/>
<feature type="transmembrane region" description="Helical" evidence="6">
    <location>
        <begin position="194"/>
        <end position="213"/>
    </location>
</feature>
<feature type="transmembrane region" description="Helical" evidence="6">
    <location>
        <begin position="128"/>
        <end position="148"/>
    </location>
</feature>
<evidence type="ECO:0000256" key="5">
    <source>
        <dbReference type="ARBA" id="ARBA00023136"/>
    </source>
</evidence>
<comment type="similarity">
    <text evidence="2">Belongs to the UPF0014 family.</text>
</comment>
<protein>
    <submittedName>
        <fullName evidence="7">Putative ABC transport system permease protein</fullName>
    </submittedName>
</protein>
<dbReference type="AlphaFoldDB" id="A0A1K1ZKK4"/>
<evidence type="ECO:0000256" key="3">
    <source>
        <dbReference type="ARBA" id="ARBA00022692"/>
    </source>
</evidence>
<keyword evidence="3 6" id="KW-0812">Transmembrane</keyword>
<keyword evidence="5 6" id="KW-0472">Membrane</keyword>
<dbReference type="Proteomes" id="UP000182350">
    <property type="component" value="Unassembled WGS sequence"/>
</dbReference>
<feature type="transmembrane region" description="Helical" evidence="6">
    <location>
        <begin position="6"/>
        <end position="24"/>
    </location>
</feature>
<sequence>MEVIELSWWQLGLAVVLVLMLSLLAFQARLGISRSLLIATLRTVVQLALIALVLELLFSVGSLLWVGLMALVMLLLAGREVMARQKRRFSGGWAYGIGTLSMFISSFSIAVITLLVLIGPSPWYTPQYAIPLLGMLLGNTMTGVALSLDRLTEQAWQQRQVIENRLMLGQHWTQAVMPIRREAMRAGMIPSINAMAAAGIISLPGMMTGQILAGTPPALAVKYQILIMLIITLGTGLGAMLAVMAGSRRLFDARQRLRLDRLHAPVG</sequence>
<feature type="transmembrane region" description="Helical" evidence="6">
    <location>
        <begin position="225"/>
        <end position="246"/>
    </location>
</feature>
<accession>A0A1K1ZKK4</accession>
<dbReference type="Pfam" id="PF03649">
    <property type="entry name" value="UPF0014"/>
    <property type="match status" value="1"/>
</dbReference>
<gene>
    <name evidence="7" type="ORF">SAMN02745752_02728</name>
</gene>
<evidence type="ECO:0000256" key="6">
    <source>
        <dbReference type="SAM" id="Phobius"/>
    </source>
</evidence>
<evidence type="ECO:0000256" key="4">
    <source>
        <dbReference type="ARBA" id="ARBA00022989"/>
    </source>
</evidence>
<dbReference type="PANTHER" id="PTHR30028">
    <property type="entry name" value="UPF0014 INNER MEMBRANE PROTEIN YBBM-RELATED"/>
    <property type="match status" value="1"/>
</dbReference>
<evidence type="ECO:0000313" key="7">
    <source>
        <dbReference type="EMBL" id="SFX74616.1"/>
    </source>
</evidence>
<evidence type="ECO:0000313" key="8">
    <source>
        <dbReference type="Proteomes" id="UP000182350"/>
    </source>
</evidence>
<name>A0A1K1ZKK4_9GAMM</name>
<organism evidence="7 8">
    <name type="scientific">Marinospirillum alkaliphilum DSM 21637</name>
    <dbReference type="NCBI Taxonomy" id="1122209"/>
    <lineage>
        <taxon>Bacteria</taxon>
        <taxon>Pseudomonadati</taxon>
        <taxon>Pseudomonadota</taxon>
        <taxon>Gammaproteobacteria</taxon>
        <taxon>Oceanospirillales</taxon>
        <taxon>Oceanospirillaceae</taxon>
        <taxon>Marinospirillum</taxon>
    </lineage>
</organism>
<feature type="transmembrane region" description="Helical" evidence="6">
    <location>
        <begin position="36"/>
        <end position="57"/>
    </location>
</feature>
<comment type="subcellular location">
    <subcellularLocation>
        <location evidence="1">Membrane</location>
        <topology evidence="1">Multi-pass membrane protein</topology>
    </subcellularLocation>
</comment>
<keyword evidence="8" id="KW-1185">Reference proteome</keyword>
<dbReference type="OrthoDB" id="9791807at2"/>
<reference evidence="7 8" key="1">
    <citation type="submission" date="2016-11" db="EMBL/GenBank/DDBJ databases">
        <authorList>
            <person name="Jaros S."/>
            <person name="Januszkiewicz K."/>
            <person name="Wedrychowicz H."/>
        </authorList>
    </citation>
    <scope>NUCLEOTIDE SEQUENCE [LARGE SCALE GENOMIC DNA]</scope>
    <source>
        <strain evidence="7 8">DSM 21637</strain>
    </source>
</reference>
<keyword evidence="4 6" id="KW-1133">Transmembrane helix</keyword>
<evidence type="ECO:0000256" key="1">
    <source>
        <dbReference type="ARBA" id="ARBA00004141"/>
    </source>
</evidence>